<dbReference type="EMBL" id="ML976981">
    <property type="protein sequence ID" value="KAF1961327.1"/>
    <property type="molecule type" value="Genomic_DNA"/>
</dbReference>
<feature type="compositionally biased region" description="Basic residues" evidence="1">
    <location>
        <begin position="18"/>
        <end position="49"/>
    </location>
</feature>
<reference evidence="2" key="1">
    <citation type="journal article" date="2020" name="Stud. Mycol.">
        <title>101 Dothideomycetes genomes: a test case for predicting lifestyles and emergence of pathogens.</title>
        <authorList>
            <person name="Haridas S."/>
            <person name="Albert R."/>
            <person name="Binder M."/>
            <person name="Bloem J."/>
            <person name="Labutti K."/>
            <person name="Salamov A."/>
            <person name="Andreopoulos B."/>
            <person name="Baker S."/>
            <person name="Barry K."/>
            <person name="Bills G."/>
            <person name="Bluhm B."/>
            <person name="Cannon C."/>
            <person name="Castanera R."/>
            <person name="Culley D."/>
            <person name="Daum C."/>
            <person name="Ezra D."/>
            <person name="Gonzalez J."/>
            <person name="Henrissat B."/>
            <person name="Kuo A."/>
            <person name="Liang C."/>
            <person name="Lipzen A."/>
            <person name="Lutzoni F."/>
            <person name="Magnuson J."/>
            <person name="Mondo S."/>
            <person name="Nolan M."/>
            <person name="Ohm R."/>
            <person name="Pangilinan J."/>
            <person name="Park H.-J."/>
            <person name="Ramirez L."/>
            <person name="Alfaro M."/>
            <person name="Sun H."/>
            <person name="Tritt A."/>
            <person name="Yoshinaga Y."/>
            <person name="Zwiers L.-H."/>
            <person name="Turgeon B."/>
            <person name="Goodwin S."/>
            <person name="Spatafora J."/>
            <person name="Crous P."/>
            <person name="Grigoriev I."/>
        </authorList>
    </citation>
    <scope>NUCLEOTIDE SEQUENCE</scope>
    <source>
        <strain evidence="2">CBS 675.92</strain>
    </source>
</reference>
<keyword evidence="3" id="KW-1185">Reference proteome</keyword>
<gene>
    <name evidence="2" type="ORF">CC80DRAFT_235424</name>
</gene>
<evidence type="ECO:0000313" key="3">
    <source>
        <dbReference type="Proteomes" id="UP000800035"/>
    </source>
</evidence>
<name>A0A6A5UJR3_9PLEO</name>
<evidence type="ECO:0000256" key="1">
    <source>
        <dbReference type="SAM" id="MobiDB-lite"/>
    </source>
</evidence>
<dbReference type="AlphaFoldDB" id="A0A6A5UJR3"/>
<organism evidence="2 3">
    <name type="scientific">Byssothecium circinans</name>
    <dbReference type="NCBI Taxonomy" id="147558"/>
    <lineage>
        <taxon>Eukaryota</taxon>
        <taxon>Fungi</taxon>
        <taxon>Dikarya</taxon>
        <taxon>Ascomycota</taxon>
        <taxon>Pezizomycotina</taxon>
        <taxon>Dothideomycetes</taxon>
        <taxon>Pleosporomycetidae</taxon>
        <taxon>Pleosporales</taxon>
        <taxon>Massarineae</taxon>
        <taxon>Massarinaceae</taxon>
        <taxon>Byssothecium</taxon>
    </lineage>
</organism>
<evidence type="ECO:0000313" key="2">
    <source>
        <dbReference type="EMBL" id="KAF1961327.1"/>
    </source>
</evidence>
<dbReference type="Proteomes" id="UP000800035">
    <property type="component" value="Unassembled WGS sequence"/>
</dbReference>
<accession>A0A6A5UJR3</accession>
<feature type="region of interest" description="Disordered" evidence="1">
    <location>
        <begin position="8"/>
        <end position="49"/>
    </location>
</feature>
<proteinExistence type="predicted"/>
<sequence>MVFVCPPVSFQIEQPPTRTRRQPGHKRTRRQPGHTRTRRQPGHTRARRQPCHTTWMGIRVNLLYAFRVPNPSPGKVGGFALSFAGNLGVNNVTTAAFSTTKSRRMRVPMAN</sequence>
<protein>
    <submittedName>
        <fullName evidence="2">Uncharacterized protein</fullName>
    </submittedName>
</protein>